<organism evidence="1">
    <name type="scientific">Tanacetum cinerariifolium</name>
    <name type="common">Dalmatian daisy</name>
    <name type="synonym">Chrysanthemum cinerariifolium</name>
    <dbReference type="NCBI Taxonomy" id="118510"/>
    <lineage>
        <taxon>Eukaryota</taxon>
        <taxon>Viridiplantae</taxon>
        <taxon>Streptophyta</taxon>
        <taxon>Embryophyta</taxon>
        <taxon>Tracheophyta</taxon>
        <taxon>Spermatophyta</taxon>
        <taxon>Magnoliopsida</taxon>
        <taxon>eudicotyledons</taxon>
        <taxon>Gunneridae</taxon>
        <taxon>Pentapetalae</taxon>
        <taxon>asterids</taxon>
        <taxon>campanulids</taxon>
        <taxon>Asterales</taxon>
        <taxon>Asteraceae</taxon>
        <taxon>Asteroideae</taxon>
        <taxon>Anthemideae</taxon>
        <taxon>Anthemidinae</taxon>
        <taxon>Tanacetum</taxon>
    </lineage>
</organism>
<reference evidence="1" key="1">
    <citation type="journal article" date="2019" name="Sci. Rep.">
        <title>Draft genome of Tanacetum cinerariifolium, the natural source of mosquito coil.</title>
        <authorList>
            <person name="Yamashiro T."/>
            <person name="Shiraishi A."/>
            <person name="Satake H."/>
            <person name="Nakayama K."/>
        </authorList>
    </citation>
    <scope>NUCLEOTIDE SEQUENCE</scope>
</reference>
<name>A0A6L2JD66_TANCI</name>
<sequence length="158" mass="18039">MVSSLDNNEINFNISLNESDDEDYMIDFDENSFSCKIISVDNLKTDLENGNDKINIPSSSSPEPIIGYFDDLDYFEVFENEFPAIVYNDLKSKFDPLNEPSISSQHIDKFKTSLSEYYENEQNILCPGDSFSNNLKTIKDNDENIDITRLSGSNIDTK</sequence>
<evidence type="ECO:0000313" key="1">
    <source>
        <dbReference type="EMBL" id="GEU33644.1"/>
    </source>
</evidence>
<protein>
    <submittedName>
        <fullName evidence="1">Uncharacterized protein</fullName>
    </submittedName>
</protein>
<proteinExistence type="predicted"/>
<comment type="caution">
    <text evidence="1">The sequence shown here is derived from an EMBL/GenBank/DDBJ whole genome shotgun (WGS) entry which is preliminary data.</text>
</comment>
<accession>A0A6L2JD66</accession>
<gene>
    <name evidence="1" type="ORF">Tci_005622</name>
</gene>
<dbReference type="EMBL" id="BKCJ010000487">
    <property type="protein sequence ID" value="GEU33644.1"/>
    <property type="molecule type" value="Genomic_DNA"/>
</dbReference>
<dbReference type="AlphaFoldDB" id="A0A6L2JD66"/>